<gene>
    <name evidence="5" type="ORF">HC235_01855</name>
</gene>
<dbReference type="OMA" id="YQIEGHG"/>
<evidence type="ECO:0000256" key="1">
    <source>
        <dbReference type="ARBA" id="ARBA00010838"/>
    </source>
</evidence>
<dbReference type="RefSeq" id="WP_011900234.1">
    <property type="nucleotide sequence ID" value="NZ_JAAVJF010000001.1"/>
</dbReference>
<dbReference type="Pfam" id="PF00232">
    <property type="entry name" value="Glyco_hydro_1"/>
    <property type="match status" value="1"/>
</dbReference>
<dbReference type="Proteomes" id="UP000554766">
    <property type="component" value="Unassembled WGS sequence"/>
</dbReference>
<keyword evidence="3" id="KW-0326">Glycosidase</keyword>
<accession>A0A7L4P6M3</accession>
<dbReference type="EMBL" id="JAAVJF010000001">
    <property type="protein sequence ID" value="NYR14729.1"/>
    <property type="molecule type" value="Genomic_DNA"/>
</dbReference>
<dbReference type="GO" id="GO:0005975">
    <property type="term" value="P:carbohydrate metabolic process"/>
    <property type="evidence" value="ECO:0007669"/>
    <property type="project" value="InterPro"/>
</dbReference>
<dbReference type="GeneID" id="5055031"/>
<dbReference type="GO" id="GO:0008422">
    <property type="term" value="F:beta-glucosidase activity"/>
    <property type="evidence" value="ECO:0007669"/>
    <property type="project" value="TreeGrafter"/>
</dbReference>
<dbReference type="AlphaFoldDB" id="A0A7L4P6M3"/>
<keyword evidence="6" id="KW-1185">Reference proteome</keyword>
<evidence type="ECO:0000256" key="3">
    <source>
        <dbReference type="ARBA" id="ARBA00023295"/>
    </source>
</evidence>
<dbReference type="InterPro" id="IPR017853">
    <property type="entry name" value="GH"/>
</dbReference>
<dbReference type="PANTHER" id="PTHR10353:SF209">
    <property type="entry name" value="GALACTOLIPID GALACTOSYLTRANSFERASE SFR2, CHLOROPLASTIC"/>
    <property type="match status" value="1"/>
</dbReference>
<comment type="similarity">
    <text evidence="1 4">Belongs to the glycosyl hydrolase 1 family.</text>
</comment>
<evidence type="ECO:0000256" key="4">
    <source>
        <dbReference type="RuleBase" id="RU003690"/>
    </source>
</evidence>
<comment type="caution">
    <text evidence="5">The sequence shown here is derived from an EMBL/GenBank/DDBJ whole genome shotgun (WGS) entry which is preliminary data.</text>
</comment>
<dbReference type="InterPro" id="IPR001360">
    <property type="entry name" value="Glyco_hydro_1"/>
</dbReference>
<evidence type="ECO:0000256" key="2">
    <source>
        <dbReference type="ARBA" id="ARBA00022801"/>
    </source>
</evidence>
<evidence type="ECO:0000313" key="6">
    <source>
        <dbReference type="Proteomes" id="UP000554766"/>
    </source>
</evidence>
<dbReference type="PANTHER" id="PTHR10353">
    <property type="entry name" value="GLYCOSYL HYDROLASE"/>
    <property type="match status" value="1"/>
</dbReference>
<reference evidence="5 6" key="1">
    <citation type="journal article" date="2020" name="Nat. Commun.">
        <title>The structures of two archaeal type IV pili illuminate evolutionary relationships.</title>
        <authorList>
            <person name="Wang F."/>
            <person name="Baquero D.P."/>
            <person name="Su Z."/>
            <person name="Beltran L.C."/>
            <person name="Prangishvili D."/>
            <person name="Krupovic M."/>
            <person name="Egelman E.H."/>
        </authorList>
    </citation>
    <scope>NUCLEOTIDE SEQUENCE [LARGE SCALE GENOMIC DNA]</scope>
    <source>
        <strain evidence="5 6">2GA</strain>
    </source>
</reference>
<dbReference type="SUPFAM" id="SSF51445">
    <property type="entry name" value="(Trans)glycosidases"/>
    <property type="match status" value="1"/>
</dbReference>
<protein>
    <submittedName>
        <fullName evidence="5">Glycoside hydrolase family 1 protein</fullName>
    </submittedName>
</protein>
<organism evidence="5 6">
    <name type="scientific">Pyrobaculum arsenaticum</name>
    <dbReference type="NCBI Taxonomy" id="121277"/>
    <lineage>
        <taxon>Archaea</taxon>
        <taxon>Thermoproteota</taxon>
        <taxon>Thermoprotei</taxon>
        <taxon>Thermoproteales</taxon>
        <taxon>Thermoproteaceae</taxon>
        <taxon>Pyrobaculum</taxon>
    </lineage>
</organism>
<proteinExistence type="inferred from homology"/>
<keyword evidence="2 5" id="KW-0378">Hydrolase</keyword>
<dbReference type="PROSITE" id="PS51257">
    <property type="entry name" value="PROKAR_LIPOPROTEIN"/>
    <property type="match status" value="1"/>
</dbReference>
<sequence>MKVGAAVSPYQHFGFCGCDLPDEPGAQHLIFYEEDLEIAKSIGLDVFRTGVEWALIEPAEGRYDKEAIRLFRQYLADVKSKGFETWVTLHHFTNPRWVWRRGGWESREVASRFVSYVELVARELGDLIDVAVIFNEPNMYTFLAYIKGDLPPHGFLSIKHMRRAQAVIDEAIAAARDVLKSYGLKATFAHSYSKFESRSPVFKPAVYYLNRQNSKYLEMFREMDYAGVNFYVVGRYDDFALRFVLRPEALLEVKTPRPLAVTEFGVASRNEEFRYRYLCAMANVFKKAKPVVAIWWSLLHGYEWGLGYQPFFALIDVRGTKRLVTPLARRFREILLSPHPCDLGEVEMGLEWRWEPPG</sequence>
<dbReference type="Gene3D" id="3.20.20.80">
    <property type="entry name" value="Glycosidases"/>
    <property type="match status" value="2"/>
</dbReference>
<evidence type="ECO:0000313" key="5">
    <source>
        <dbReference type="EMBL" id="NYR14729.1"/>
    </source>
</evidence>
<name>A0A7L4P6M3_9CREN</name>